<evidence type="ECO:0000313" key="5">
    <source>
        <dbReference type="Proteomes" id="UP001596042"/>
    </source>
</evidence>
<dbReference type="InterPro" id="IPR029132">
    <property type="entry name" value="CBAH/NAAA_C"/>
</dbReference>
<name>A0ABV9H6A5_9HYPH</name>
<keyword evidence="2 4" id="KW-0378">Hydrolase</keyword>
<accession>A0ABV9H6A5</accession>
<protein>
    <submittedName>
        <fullName evidence="4">Linear amide C-N hydrolase</fullName>
    </submittedName>
</protein>
<comment type="similarity">
    <text evidence="1">Belongs to the peptidase C59 family.</text>
</comment>
<keyword evidence="5" id="KW-1185">Reference proteome</keyword>
<dbReference type="SUPFAM" id="SSF56235">
    <property type="entry name" value="N-terminal nucleophile aminohydrolases (Ntn hydrolases)"/>
    <property type="match status" value="1"/>
</dbReference>
<reference evidence="5" key="1">
    <citation type="journal article" date="2019" name="Int. J. Syst. Evol. Microbiol.">
        <title>The Global Catalogue of Microorganisms (GCM) 10K type strain sequencing project: providing services to taxonomists for standard genome sequencing and annotation.</title>
        <authorList>
            <consortium name="The Broad Institute Genomics Platform"/>
            <consortium name="The Broad Institute Genome Sequencing Center for Infectious Disease"/>
            <person name="Wu L."/>
            <person name="Ma J."/>
        </authorList>
    </citation>
    <scope>NUCLEOTIDE SEQUENCE [LARGE SCALE GENOMIC DNA]</scope>
    <source>
        <strain evidence="5">CGMCC 1.15731</strain>
    </source>
</reference>
<dbReference type="Gene3D" id="3.60.60.10">
    <property type="entry name" value="Penicillin V Acylase, Chain A"/>
    <property type="match status" value="1"/>
</dbReference>
<evidence type="ECO:0000259" key="3">
    <source>
        <dbReference type="Pfam" id="PF02275"/>
    </source>
</evidence>
<dbReference type="EMBL" id="JBHSEL010000118">
    <property type="protein sequence ID" value="MFC4625931.1"/>
    <property type="molecule type" value="Genomic_DNA"/>
</dbReference>
<feature type="domain" description="Choloylglycine hydrolase/NAAA C-terminal" evidence="3">
    <location>
        <begin position="27"/>
        <end position="353"/>
    </location>
</feature>
<gene>
    <name evidence="4" type="ORF">ACFO1V_12055</name>
</gene>
<dbReference type="PANTHER" id="PTHR35527:SF2">
    <property type="entry name" value="HYDROLASE"/>
    <property type="match status" value="1"/>
</dbReference>
<dbReference type="Proteomes" id="UP001596042">
    <property type="component" value="Unassembled WGS sequence"/>
</dbReference>
<comment type="caution">
    <text evidence="4">The sequence shown here is derived from an EMBL/GenBank/DDBJ whole genome shotgun (WGS) entry which is preliminary data.</text>
</comment>
<evidence type="ECO:0000313" key="4">
    <source>
        <dbReference type="EMBL" id="MFC4625931.1"/>
    </source>
</evidence>
<evidence type="ECO:0000256" key="2">
    <source>
        <dbReference type="ARBA" id="ARBA00022801"/>
    </source>
</evidence>
<organism evidence="4 5">
    <name type="scientific">Daeguia caeni</name>
    <dbReference type="NCBI Taxonomy" id="439612"/>
    <lineage>
        <taxon>Bacteria</taxon>
        <taxon>Pseudomonadati</taxon>
        <taxon>Pseudomonadota</taxon>
        <taxon>Alphaproteobacteria</taxon>
        <taxon>Hyphomicrobiales</taxon>
        <taxon>Brucellaceae</taxon>
        <taxon>Daeguia</taxon>
    </lineage>
</organism>
<dbReference type="InterPro" id="IPR052193">
    <property type="entry name" value="Peptidase_C59"/>
</dbReference>
<dbReference type="PANTHER" id="PTHR35527">
    <property type="entry name" value="CHOLOYLGLYCINE HYDROLASE"/>
    <property type="match status" value="1"/>
</dbReference>
<dbReference type="Pfam" id="PF02275">
    <property type="entry name" value="CBAH"/>
    <property type="match status" value="1"/>
</dbReference>
<dbReference type="GO" id="GO:0016787">
    <property type="term" value="F:hydrolase activity"/>
    <property type="evidence" value="ECO:0007669"/>
    <property type="project" value="UniProtKB-KW"/>
</dbReference>
<dbReference type="InterPro" id="IPR029055">
    <property type="entry name" value="Ntn_hydrolases_N"/>
</dbReference>
<dbReference type="RefSeq" id="WP_374833295.1">
    <property type="nucleotide sequence ID" value="NZ_JBHEEZ010000023.1"/>
</dbReference>
<evidence type="ECO:0000256" key="1">
    <source>
        <dbReference type="ARBA" id="ARBA00006625"/>
    </source>
</evidence>
<sequence>MSLLSTVLPYVADQLTQFASGDMWLACTALLFRDSSGGAYTGRTMELSMELPYVVASIPKGHTFTSVVEGHVPLTFQSKYNVFGIAVPAGSIADLKIVEGMNDQGLSFSLLAYAGASGPADNAAKTKAMLAVIDLGAWVLAQFANAAEVKAALAENIAILTTLVPLHGAKTPFHFIVHDRSGKSIVIEYSHEKQNVYDNPVGVMTNGPEFPWHLTNLANYTFLNNMDQSTGKFGDLEVTQPDSGIATAGLPASNTSVGRFVRAAYYATFAEKPAPEKAIRALGHVMNNFDRPRGITIDPPQSGGLDIEGFSATEGQAYKTEYTSWTALGDLGKNEFYVRTYDAINFIRFDLNRLFAQSALKIAPLAKISQLETLDATDALLQAS</sequence>
<proteinExistence type="inferred from homology"/>